<dbReference type="EMBL" id="CAJNNV010028871">
    <property type="protein sequence ID" value="CAE8625989.1"/>
    <property type="molecule type" value="Genomic_DNA"/>
</dbReference>
<reference evidence="3" key="1">
    <citation type="submission" date="2021-02" db="EMBL/GenBank/DDBJ databases">
        <authorList>
            <person name="Dougan E. K."/>
            <person name="Rhodes N."/>
            <person name="Thang M."/>
            <person name="Chan C."/>
        </authorList>
    </citation>
    <scope>NUCLEOTIDE SEQUENCE</scope>
</reference>
<feature type="non-terminal residue" evidence="3">
    <location>
        <position position="131"/>
    </location>
</feature>
<comment type="caution">
    <text evidence="3">The sequence shown here is derived from an EMBL/GenBank/DDBJ whole genome shotgun (WGS) entry which is preliminary data.</text>
</comment>
<keyword evidence="1" id="KW-0175">Coiled coil</keyword>
<proteinExistence type="predicted"/>
<name>A0A813GT79_POLGL</name>
<protein>
    <submittedName>
        <fullName evidence="3">Uncharacterized protein</fullName>
    </submittedName>
</protein>
<feature type="region of interest" description="Disordered" evidence="2">
    <location>
        <begin position="111"/>
        <end position="131"/>
    </location>
</feature>
<gene>
    <name evidence="3" type="ORF">PGLA1383_LOCUS42965</name>
</gene>
<dbReference type="AlphaFoldDB" id="A0A813GT79"/>
<evidence type="ECO:0000313" key="4">
    <source>
        <dbReference type="Proteomes" id="UP000654075"/>
    </source>
</evidence>
<accession>A0A813GT79</accession>
<evidence type="ECO:0000256" key="1">
    <source>
        <dbReference type="SAM" id="Coils"/>
    </source>
</evidence>
<evidence type="ECO:0000256" key="2">
    <source>
        <dbReference type="SAM" id="MobiDB-lite"/>
    </source>
</evidence>
<keyword evidence="4" id="KW-1185">Reference proteome</keyword>
<feature type="coiled-coil region" evidence="1">
    <location>
        <begin position="28"/>
        <end position="55"/>
    </location>
</feature>
<evidence type="ECO:0000313" key="3">
    <source>
        <dbReference type="EMBL" id="CAE8625989.1"/>
    </source>
</evidence>
<dbReference type="Proteomes" id="UP000654075">
    <property type="component" value="Unassembled WGS sequence"/>
</dbReference>
<organism evidence="3 4">
    <name type="scientific">Polarella glacialis</name>
    <name type="common">Dinoflagellate</name>
    <dbReference type="NCBI Taxonomy" id="89957"/>
    <lineage>
        <taxon>Eukaryota</taxon>
        <taxon>Sar</taxon>
        <taxon>Alveolata</taxon>
        <taxon>Dinophyceae</taxon>
        <taxon>Suessiales</taxon>
        <taxon>Suessiaceae</taxon>
        <taxon>Polarella</taxon>
    </lineage>
</organism>
<sequence>APVDISCEDLELLEREAAIAGEQLRKDNLLLKETADKLKSKYNNLLKESKSLERSMAAQAPHEDELMGMSLGVQTPTFKNLACMQDEVAGLAMENASLVDELARLRESIESARDELGLLPPPSSRLDQTMS</sequence>